<dbReference type="EMBL" id="MF541403">
    <property type="protein sequence ID" value="ATE84900.1"/>
    <property type="molecule type" value="Genomic_DNA"/>
</dbReference>
<organism evidence="1 2">
    <name type="scientific">Streptomyces phage BeardedLady</name>
    <dbReference type="NCBI Taxonomy" id="2024286"/>
    <lineage>
        <taxon>Viruses</taxon>
        <taxon>Duplodnaviria</taxon>
        <taxon>Heunggongvirae</taxon>
        <taxon>Uroviricota</taxon>
        <taxon>Caudoviricetes</taxon>
        <taxon>Arquatrovirinae</taxon>
        <taxon>Likavirus</taxon>
        <taxon>Likavirus caliburn</taxon>
    </lineage>
</organism>
<proteinExistence type="predicted"/>
<reference evidence="1 2" key="1">
    <citation type="submission" date="2017-07" db="EMBL/GenBank/DDBJ databases">
        <authorList>
            <person name="Beard M."/>
            <person name="Taylor A.N."/>
            <person name="Montgomery K.J."/>
            <person name="Layton S."/>
            <person name="Nayek S."/>
            <person name="Bhuiyan S."/>
            <person name="Hughes L.E."/>
            <person name="Garlena R.A."/>
            <person name="Russell D.A."/>
            <person name="Pope W.H."/>
            <person name="Jacobs-Sera D."/>
            <person name="Hendrix R.W."/>
            <person name="Hatfull G.F."/>
        </authorList>
    </citation>
    <scope>NUCLEOTIDE SEQUENCE [LARGE SCALE GENOMIC DNA]</scope>
</reference>
<protein>
    <submittedName>
        <fullName evidence="1">Uncharacterized protein</fullName>
    </submittedName>
</protein>
<name>A0A291AV76_9CAUD</name>
<dbReference type="Proteomes" id="UP000224114">
    <property type="component" value="Segment"/>
</dbReference>
<accession>A0A291AV76</accession>
<gene>
    <name evidence="1" type="ORF">SEA_BEARDEDLADY_22</name>
</gene>
<sequence length="91" mass="9092">MASTTLTSVYTVPADTTTIVTNIVIANTNSSATSVLVKMGAITVVPNTPVPANGIFTLDMSQVMDIAGQAIEVQGSASGVGVHISGVEVTG</sequence>
<evidence type="ECO:0000313" key="2">
    <source>
        <dbReference type="Proteomes" id="UP000224114"/>
    </source>
</evidence>
<evidence type="ECO:0000313" key="1">
    <source>
        <dbReference type="EMBL" id="ATE84900.1"/>
    </source>
</evidence>